<dbReference type="InterPro" id="IPR036420">
    <property type="entry name" value="BRCT_dom_sf"/>
</dbReference>
<protein>
    <recommendedName>
        <fullName evidence="2">BRCT domain-containing protein</fullName>
    </recommendedName>
</protein>
<organism evidence="3">
    <name type="scientific">Leptocylindrus danicus</name>
    <dbReference type="NCBI Taxonomy" id="163516"/>
    <lineage>
        <taxon>Eukaryota</taxon>
        <taxon>Sar</taxon>
        <taxon>Stramenopiles</taxon>
        <taxon>Ochrophyta</taxon>
        <taxon>Bacillariophyta</taxon>
        <taxon>Coscinodiscophyceae</taxon>
        <taxon>Chaetocerotophycidae</taxon>
        <taxon>Leptocylindrales</taxon>
        <taxon>Leptocylindraceae</taxon>
        <taxon>Leptocylindrus</taxon>
    </lineage>
</organism>
<evidence type="ECO:0000256" key="1">
    <source>
        <dbReference type="SAM" id="MobiDB-lite"/>
    </source>
</evidence>
<feature type="compositionally biased region" description="Polar residues" evidence="1">
    <location>
        <begin position="720"/>
        <end position="729"/>
    </location>
</feature>
<feature type="domain" description="BRCT" evidence="2">
    <location>
        <begin position="788"/>
        <end position="874"/>
    </location>
</feature>
<evidence type="ECO:0000259" key="2">
    <source>
        <dbReference type="PROSITE" id="PS50172"/>
    </source>
</evidence>
<feature type="region of interest" description="Disordered" evidence="1">
    <location>
        <begin position="1"/>
        <end position="37"/>
    </location>
</feature>
<feature type="compositionally biased region" description="Low complexity" evidence="1">
    <location>
        <begin position="744"/>
        <end position="765"/>
    </location>
</feature>
<reference evidence="3" key="1">
    <citation type="submission" date="2021-01" db="EMBL/GenBank/DDBJ databases">
        <authorList>
            <person name="Corre E."/>
            <person name="Pelletier E."/>
            <person name="Niang G."/>
            <person name="Scheremetjew M."/>
            <person name="Finn R."/>
            <person name="Kale V."/>
            <person name="Holt S."/>
            <person name="Cochrane G."/>
            <person name="Meng A."/>
            <person name="Brown T."/>
            <person name="Cohen L."/>
        </authorList>
    </citation>
    <scope>NUCLEOTIDE SEQUENCE</scope>
    <source>
        <strain evidence="3">B650</strain>
    </source>
</reference>
<feature type="compositionally biased region" description="Polar residues" evidence="1">
    <location>
        <begin position="766"/>
        <end position="785"/>
    </location>
</feature>
<dbReference type="EMBL" id="HBGY01022391">
    <property type="protein sequence ID" value="CAD9593286.1"/>
    <property type="molecule type" value="Transcribed_RNA"/>
</dbReference>
<feature type="region of interest" description="Disordered" evidence="1">
    <location>
        <begin position="146"/>
        <end position="217"/>
    </location>
</feature>
<gene>
    <name evidence="3" type="ORF">LDAN0321_LOCUS14142</name>
</gene>
<evidence type="ECO:0000313" key="3">
    <source>
        <dbReference type="EMBL" id="CAD9593286.1"/>
    </source>
</evidence>
<dbReference type="Gene3D" id="3.40.50.10190">
    <property type="entry name" value="BRCT domain"/>
    <property type="match status" value="1"/>
</dbReference>
<dbReference type="InterPro" id="IPR047250">
    <property type="entry name" value="BRCT_p53bp1-like_rpt2"/>
</dbReference>
<sequence>MRVSLDPVPEPEESPSKSSDTSDEDSTASDAGPPLSKLITNKNLRTFSRIINRFDPSKHHFKRDVFNGIWERLKTQDVEGHQMWGYQRPKSGLNLDFTFHFATPDGQELFATELDLVLRVVEEIQQCCEEGRLRVGAVDTILSMKQNGRRQRKTRVDLNPIKKEKKKNKEKQAKRKIVIEQEVQAPETANTKKEKQAKEKVEIEEEDEVSEAGSEISEVDTEVLSEGQLLTKVSKSTIAKIINSASPDDFNFMRDIFCPVWDVLTRQGGRGKESVSRWSWLRNNNKVPSMLDAPDYVYAVPFSKGCKKGSIGVDFFFKEIEVLWKVISLIQEDSESADGQPLSLSSDIVEKIQTKREENMNGLQKRKRQLSARAEQSIAAANAEKKAKEAKKAREKAKKMSKPTVKDGKKEKESAKLVTKKNDSSNKKKPKTSWTPKKISKKTKKVAVVEEDDASASIADDDKSTFTSFSEYSSSSSEDTEVIADGQLLTQVSMERCSRYCNKMLGSSNTALTELQVIRMLFNPIWTILKSQGTGKPSKWQYVPQSYNKLLSPHIWAVPGNDTNYLKEKPLQDSGYFETQMEVLACVCEYLRHQGMLSEKAWQCILAASSQKNNSRSSRSRRASVSRGDEQPQQKENSSAKKSRKRKSSLESSSSKIKKKKAETTPTGKVPSAPKHKSVEKKKVVKAKSKPKATEEKKKVRTAHVVVREEPTYFGDADSESISTKSSNGAGILRRNHVSPSSMSGKTDTTSSGESSSLTSVSTNGRPSNFDSTKEQPFQRTKAVTASTRRGVLTGVTFLLVGVDDVGFGNNIRQIVLDLGGIIAESITAVQMPVFHEGKNSVFFVSHPSQRRTLKYIFAAALQIPMLHYNWVLEMRKRVQQGSSPDPFDEKLFESMRLPYGLSLSSRRFKLPPLFSLEKVKSSDRNYLEGLTLMVVLGNQHMEEDWGNILRAVGVTIVPISILGAEPTSPKLQKVDAILTDSILLPPLERTVPVQLKHALAACGGQLPVVDLLWAIQCIVNRKKLNWEDNKIDLHDVTKRQIYSVKRSDNTRFDIGDIVQLIENGRRANSFGRILSFETRRSPSAYQHGFGYTVHLEEIEDRGQNLVDGGRVRRELNVEVTSLVSHVVMMKGKDFRQIQSSYGEDVYVQKVMARKSTD</sequence>
<feature type="compositionally biased region" description="Basic and acidic residues" evidence="1">
    <location>
        <begin position="190"/>
        <end position="201"/>
    </location>
</feature>
<feature type="compositionally biased region" description="Basic residues" evidence="1">
    <location>
        <begin position="163"/>
        <end position="176"/>
    </location>
</feature>
<feature type="region of interest" description="Disordered" evidence="1">
    <location>
        <begin position="716"/>
        <end position="785"/>
    </location>
</feature>
<feature type="compositionally biased region" description="Basic residues" evidence="1">
    <location>
        <begin position="674"/>
        <end position="691"/>
    </location>
</feature>
<dbReference type="CDD" id="cd17724">
    <property type="entry name" value="BRCT_p53bp1_rpt2"/>
    <property type="match status" value="1"/>
</dbReference>
<name>A0A7S2PEG0_9STRA</name>
<proteinExistence type="predicted"/>
<dbReference type="InterPro" id="IPR001357">
    <property type="entry name" value="BRCT_dom"/>
</dbReference>
<dbReference type="AlphaFoldDB" id="A0A7S2PEG0"/>
<feature type="compositionally biased region" description="Basic and acidic residues" evidence="1">
    <location>
        <begin position="383"/>
        <end position="392"/>
    </location>
</feature>
<accession>A0A7S2PEG0</accession>
<dbReference type="PROSITE" id="PS50172">
    <property type="entry name" value="BRCT"/>
    <property type="match status" value="1"/>
</dbReference>
<dbReference type="SUPFAM" id="SSF52113">
    <property type="entry name" value="BRCT domain"/>
    <property type="match status" value="1"/>
</dbReference>
<feature type="region of interest" description="Disordered" evidence="1">
    <location>
        <begin position="375"/>
        <end position="446"/>
    </location>
</feature>
<feature type="compositionally biased region" description="Basic and acidic residues" evidence="1">
    <location>
        <begin position="404"/>
        <end position="426"/>
    </location>
</feature>
<feature type="region of interest" description="Disordered" evidence="1">
    <location>
        <begin position="609"/>
        <end position="703"/>
    </location>
</feature>